<feature type="domain" description="IPTL-CTERM protein sorting" evidence="2">
    <location>
        <begin position="741"/>
        <end position="768"/>
    </location>
</feature>
<dbReference type="Proteomes" id="UP001595693">
    <property type="component" value="Unassembled WGS sequence"/>
</dbReference>
<evidence type="ECO:0000313" key="3">
    <source>
        <dbReference type="EMBL" id="MFC3935147.1"/>
    </source>
</evidence>
<comment type="caution">
    <text evidence="3">The sequence shown here is derived from an EMBL/GenBank/DDBJ whole genome shotgun (WGS) entry which is preliminary data.</text>
</comment>
<gene>
    <name evidence="3" type="ORF">ACFOW3_10990</name>
</gene>
<dbReference type="Gene3D" id="2.60.40.10">
    <property type="entry name" value="Immunoglobulins"/>
    <property type="match status" value="2"/>
</dbReference>
<accession>A0ABV8D9X4</accession>
<protein>
    <submittedName>
        <fullName evidence="3">IPTL-CTERM sorting domain-containing protein</fullName>
    </submittedName>
</protein>
<dbReference type="SUPFAM" id="SSF51126">
    <property type="entry name" value="Pectin lyase-like"/>
    <property type="match status" value="1"/>
</dbReference>
<dbReference type="Gene3D" id="2.160.20.10">
    <property type="entry name" value="Single-stranded right-handed beta-helix, Pectin lyase-like"/>
    <property type="match status" value="1"/>
</dbReference>
<dbReference type="InterPro" id="IPR012334">
    <property type="entry name" value="Pectin_lyas_fold"/>
</dbReference>
<organism evidence="3 4">
    <name type="scientific">Acidovorax facilis</name>
    <dbReference type="NCBI Taxonomy" id="12917"/>
    <lineage>
        <taxon>Bacteria</taxon>
        <taxon>Pseudomonadati</taxon>
        <taxon>Pseudomonadota</taxon>
        <taxon>Betaproteobacteria</taxon>
        <taxon>Burkholderiales</taxon>
        <taxon>Comamonadaceae</taxon>
        <taxon>Acidovorax</taxon>
    </lineage>
</organism>
<dbReference type="EMBL" id="JBHSAJ010000029">
    <property type="protein sequence ID" value="MFC3935147.1"/>
    <property type="molecule type" value="Genomic_DNA"/>
</dbReference>
<reference evidence="4" key="1">
    <citation type="journal article" date="2019" name="Int. J. Syst. Evol. Microbiol.">
        <title>The Global Catalogue of Microorganisms (GCM) 10K type strain sequencing project: providing services to taxonomists for standard genome sequencing and annotation.</title>
        <authorList>
            <consortium name="The Broad Institute Genomics Platform"/>
            <consortium name="The Broad Institute Genome Sequencing Center for Infectious Disease"/>
            <person name="Wu L."/>
            <person name="Ma J."/>
        </authorList>
    </citation>
    <scope>NUCLEOTIDE SEQUENCE [LARGE SCALE GENOMIC DNA]</scope>
    <source>
        <strain evidence="4">CCUG 2113</strain>
    </source>
</reference>
<dbReference type="SUPFAM" id="SSF49313">
    <property type="entry name" value="Cadherin-like"/>
    <property type="match status" value="2"/>
</dbReference>
<dbReference type="InterPro" id="IPR015919">
    <property type="entry name" value="Cadherin-like_sf"/>
</dbReference>
<feature type="transmembrane region" description="Helical" evidence="1">
    <location>
        <begin position="745"/>
        <end position="764"/>
    </location>
</feature>
<sequence length="769" mass="77728">MLHIRSAKNRLISGHILWPKFHPAFADVISHSFLRCQPGGLILSSTVWAATFTVNHSGDAGDSNPGDGLCATAGGVCTLRAAIQEANALAGADTIQFQIGTGSVTISPQSAYPDIVDEVSILGTTQPGSSPNTKAVGNDAVINLRIDGAAAGSSPGLRFIGGASNSVLRGVCITRFANGGAVLWGALSNVTIAGNFIGTDGSGSVADLDGSLGTGVAVLIGNGVTDSLVGGDLPADRNLLVGGYGISVGVRVTDGTTNNISVRGNYIGVDRAGTRPGTTGWGIHFTENTSGNHALRNVVGGSYGGVRIGRGAQGNRVQGNFIGVGADAATKVVGVPTSVLQYGVRISDENTSFNPQRNQIGGVNATDGNAIAYWSGDGVRLERQSATSPPVRYNAIQGNRIYANGGLGIELVDVSAGQGAGVSSPAPLAINSGMRFPVISSAFNDAANGTSVGYSFTGAPSASYDMEFFANSQCDSSDHGEGQIFLGRASISTDGAGSYAGTATGLVGVPAGRFITMTATAVQGATTRDTSEFSQCFQLVTSSLIGTPPVFNSLPSINLQVGQFFNFYLSPFVTPTDGDPVLTFAFAAPPLFGGVSFNGTNGIFAGVPTAPGTYTYSLTASDRDGVSNPQQITFHVVPAGGPVSSPPILGDVPNASIAVGAPWNLALAGFVVATDGDPILSYNLVGGLPPGASFDSVTGNFSGSPAAGVYNFSVTASDKDGPSNPDMFTLTVIGGGVVQPTAIPALGPGGLALLSMLMAGVGMVRRRRA</sequence>
<dbReference type="InterPro" id="IPR013783">
    <property type="entry name" value="Ig-like_fold"/>
</dbReference>
<evidence type="ECO:0000259" key="2">
    <source>
        <dbReference type="Pfam" id="PF18203"/>
    </source>
</evidence>
<keyword evidence="1" id="KW-0472">Membrane</keyword>
<dbReference type="Pfam" id="PF05345">
    <property type="entry name" value="He_PIG"/>
    <property type="match status" value="2"/>
</dbReference>
<keyword evidence="1" id="KW-1133">Transmembrane helix</keyword>
<evidence type="ECO:0000256" key="1">
    <source>
        <dbReference type="SAM" id="Phobius"/>
    </source>
</evidence>
<proteinExistence type="predicted"/>
<dbReference type="InterPro" id="IPR026442">
    <property type="entry name" value="IPTL_CTERM"/>
</dbReference>
<dbReference type="Pfam" id="PF18203">
    <property type="entry name" value="IPTL-CTERM"/>
    <property type="match status" value="1"/>
</dbReference>
<keyword evidence="1" id="KW-0812">Transmembrane</keyword>
<keyword evidence="4" id="KW-1185">Reference proteome</keyword>
<dbReference type="InterPro" id="IPR011050">
    <property type="entry name" value="Pectin_lyase_fold/virulence"/>
</dbReference>
<name>A0ABV8D9X4_9BURK</name>
<dbReference type="RefSeq" id="WP_055401710.1">
    <property type="nucleotide sequence ID" value="NZ_JAMXAX010000154.1"/>
</dbReference>
<dbReference type="NCBIfam" id="TIGR04174">
    <property type="entry name" value="IPTL_CTERM"/>
    <property type="match status" value="1"/>
</dbReference>
<evidence type="ECO:0000313" key="4">
    <source>
        <dbReference type="Proteomes" id="UP001595693"/>
    </source>
</evidence>